<dbReference type="EMBL" id="OE006031">
    <property type="protein sequence ID" value="CAD7462412.1"/>
    <property type="molecule type" value="Genomic_DNA"/>
</dbReference>
<accession>A0A7R9IPU1</accession>
<dbReference type="InterPro" id="IPR035914">
    <property type="entry name" value="Sperma_CUB_dom_sf"/>
</dbReference>
<dbReference type="InterPro" id="IPR000859">
    <property type="entry name" value="CUB_dom"/>
</dbReference>
<dbReference type="SUPFAM" id="SSF49854">
    <property type="entry name" value="Spermadhesin, CUB domain"/>
    <property type="match status" value="2"/>
</dbReference>
<feature type="domain" description="CUB" evidence="4">
    <location>
        <begin position="94"/>
        <end position="208"/>
    </location>
</feature>
<gene>
    <name evidence="5" type="ORF">TTEB3V08_LOCUS10305</name>
</gene>
<organism evidence="5">
    <name type="scientific">Timema tahoe</name>
    <dbReference type="NCBI Taxonomy" id="61484"/>
    <lineage>
        <taxon>Eukaryota</taxon>
        <taxon>Metazoa</taxon>
        <taxon>Ecdysozoa</taxon>
        <taxon>Arthropoda</taxon>
        <taxon>Hexapoda</taxon>
        <taxon>Insecta</taxon>
        <taxon>Pterygota</taxon>
        <taxon>Neoptera</taxon>
        <taxon>Polyneoptera</taxon>
        <taxon>Phasmatodea</taxon>
        <taxon>Timematodea</taxon>
        <taxon>Timematoidea</taxon>
        <taxon>Timematidae</taxon>
        <taxon>Timema</taxon>
    </lineage>
</organism>
<name>A0A7R9IPU1_9NEOP</name>
<evidence type="ECO:0000256" key="2">
    <source>
        <dbReference type="ARBA" id="ARBA00023157"/>
    </source>
</evidence>
<proteinExistence type="predicted"/>
<comment type="caution">
    <text evidence="3">Lacks conserved residue(s) required for the propagation of feature annotation.</text>
</comment>
<sequence>MRLTENCCEIDLLLAPVIDKQTGIHQEKTHRKVRDGLTASSPRLAKLCGYQIPSPIFSNTSALRLFRHKNNNVLRGSYEAMDITYTMTDQGPGCGGTLFNFGGVFTSPFYPGNYRNNSKCRWDVIVPTGLTVSLKFHMFDIGPSITCDSDYIEFFDFDVVTKVESFRTKYCGGDVPAVYEGVSAHVVVRYTSSVHNGGTGWVLHFMGKVPGTQIFGLPLIRRPVGIMRFIGHL</sequence>
<keyword evidence="1" id="KW-0677">Repeat</keyword>
<evidence type="ECO:0000256" key="3">
    <source>
        <dbReference type="PROSITE-ProRule" id="PRU00059"/>
    </source>
</evidence>
<protein>
    <recommendedName>
        <fullName evidence="4">CUB domain-containing protein</fullName>
    </recommendedName>
</protein>
<dbReference type="PROSITE" id="PS01180">
    <property type="entry name" value="CUB"/>
    <property type="match status" value="1"/>
</dbReference>
<dbReference type="AlphaFoldDB" id="A0A7R9IPU1"/>
<evidence type="ECO:0000259" key="4">
    <source>
        <dbReference type="PROSITE" id="PS01180"/>
    </source>
</evidence>
<evidence type="ECO:0000313" key="5">
    <source>
        <dbReference type="EMBL" id="CAD7462412.1"/>
    </source>
</evidence>
<dbReference type="CDD" id="cd00041">
    <property type="entry name" value="CUB"/>
    <property type="match status" value="1"/>
</dbReference>
<evidence type="ECO:0000256" key="1">
    <source>
        <dbReference type="ARBA" id="ARBA00022737"/>
    </source>
</evidence>
<keyword evidence="2" id="KW-1015">Disulfide bond</keyword>
<dbReference type="Gene3D" id="2.60.120.290">
    <property type="entry name" value="Spermadhesin, CUB domain"/>
    <property type="match status" value="1"/>
</dbReference>
<dbReference type="SMART" id="SM00042">
    <property type="entry name" value="CUB"/>
    <property type="match status" value="1"/>
</dbReference>
<reference evidence="5" key="1">
    <citation type="submission" date="2020-11" db="EMBL/GenBank/DDBJ databases">
        <authorList>
            <person name="Tran Van P."/>
        </authorList>
    </citation>
    <scope>NUCLEOTIDE SEQUENCE</scope>
</reference>
<dbReference type="PANTHER" id="PTHR24251">
    <property type="entry name" value="OVOCHYMASE-RELATED"/>
    <property type="match status" value="1"/>
</dbReference>
<dbReference type="Pfam" id="PF00431">
    <property type="entry name" value="CUB"/>
    <property type="match status" value="1"/>
</dbReference>